<dbReference type="PANTHER" id="PTHR15885">
    <property type="entry name" value="COILED-COIL DOMAIN-CONTAINING PROTEIN 174"/>
    <property type="match status" value="1"/>
</dbReference>
<evidence type="ECO:0000313" key="3">
    <source>
        <dbReference type="EMBL" id="VUC27484.1"/>
    </source>
</evidence>
<dbReference type="Pfam" id="PF13300">
    <property type="entry name" value="DUF4078"/>
    <property type="match status" value="1"/>
</dbReference>
<accession>A0ABY6UA71</accession>
<comment type="caution">
    <text evidence="3">The sequence shown here is derived from an EMBL/GenBank/DDBJ whole genome shotgun (WGS) entry which is preliminary data.</text>
</comment>
<feature type="region of interest" description="Disordered" evidence="2">
    <location>
        <begin position="134"/>
        <end position="163"/>
    </location>
</feature>
<evidence type="ECO:0000313" key="4">
    <source>
        <dbReference type="Proteomes" id="UP000766486"/>
    </source>
</evidence>
<organism evidence="3 4">
    <name type="scientific">Bionectria ochroleuca</name>
    <name type="common">Gliocladium roseum</name>
    <dbReference type="NCBI Taxonomy" id="29856"/>
    <lineage>
        <taxon>Eukaryota</taxon>
        <taxon>Fungi</taxon>
        <taxon>Dikarya</taxon>
        <taxon>Ascomycota</taxon>
        <taxon>Pezizomycotina</taxon>
        <taxon>Sordariomycetes</taxon>
        <taxon>Hypocreomycetidae</taxon>
        <taxon>Hypocreales</taxon>
        <taxon>Bionectriaceae</taxon>
        <taxon>Clonostachys</taxon>
    </lineage>
</organism>
<evidence type="ECO:0000256" key="1">
    <source>
        <dbReference type="ARBA" id="ARBA00023054"/>
    </source>
</evidence>
<feature type="region of interest" description="Disordered" evidence="2">
    <location>
        <begin position="37"/>
        <end position="68"/>
    </location>
</feature>
<name>A0ABY6UA71_BIOOC</name>
<keyword evidence="1" id="KW-0175">Coiled coil</keyword>
<protein>
    <submittedName>
        <fullName evidence="3">Uncharacterized protein</fullName>
    </submittedName>
</protein>
<feature type="region of interest" description="Disordered" evidence="2">
    <location>
        <begin position="1"/>
        <end position="24"/>
    </location>
</feature>
<evidence type="ECO:0000256" key="2">
    <source>
        <dbReference type="SAM" id="MobiDB-lite"/>
    </source>
</evidence>
<feature type="region of interest" description="Disordered" evidence="2">
    <location>
        <begin position="259"/>
        <end position="322"/>
    </location>
</feature>
<feature type="compositionally biased region" description="Basic and acidic residues" evidence="2">
    <location>
        <begin position="259"/>
        <end position="305"/>
    </location>
</feature>
<dbReference type="EMBL" id="CABFNS010000768">
    <property type="protein sequence ID" value="VUC27484.1"/>
    <property type="molecule type" value="Genomic_DNA"/>
</dbReference>
<dbReference type="PANTHER" id="PTHR15885:SF1">
    <property type="entry name" value="COILED-COIL DOMAIN-CONTAINING PROTEIN 174"/>
    <property type="match status" value="1"/>
</dbReference>
<gene>
    <name evidence="3" type="ORF">CLO192961_LOCUS211841</name>
</gene>
<proteinExistence type="predicted"/>
<sequence length="322" mass="37427">MPQDPNLYGQRPVKKQKRDAKLSTSLDFTAQLTSLMSNAKSSEHSAARSRQGQQAKNDLFTGKAKKESIKEDDGKLVLKDVIGTEDEALERERAKRKMEMKARLYAAMKRGDYVPKENEAAPLVDFDRKWAENVEEKEGYSSSSDDDESDQGGEMVEYEDEFGRVRQVTKAEKERLDRRVKRGLLGAEELERMSARPLAPEKLIVGDTVQSMAFNPDDFDKMEELARNRDRSATPPEMRHYDADWEIRTKGVGFFKFSKDEETRTQEMKNLEEERKRTEEQRKERDAQKETRRLEIEQRRKDMANRRAKRQADSFLDGLTDK</sequence>
<dbReference type="Proteomes" id="UP000766486">
    <property type="component" value="Unassembled WGS sequence"/>
</dbReference>
<feature type="compositionally biased region" description="Acidic residues" evidence="2">
    <location>
        <begin position="144"/>
        <end position="160"/>
    </location>
</feature>
<reference evidence="3 4" key="1">
    <citation type="submission" date="2019-06" db="EMBL/GenBank/DDBJ databases">
        <authorList>
            <person name="Broberg M."/>
        </authorList>
    </citation>
    <scope>NUCLEOTIDE SEQUENCE [LARGE SCALE GENOMIC DNA]</scope>
</reference>
<dbReference type="InterPro" id="IPR025066">
    <property type="entry name" value="CCDC174-like"/>
</dbReference>
<keyword evidence="4" id="KW-1185">Reference proteome</keyword>